<feature type="domain" description="ATP-grasp" evidence="2">
    <location>
        <begin position="93"/>
        <end position="291"/>
    </location>
</feature>
<dbReference type="EMBL" id="QGUI02000144">
    <property type="protein sequence ID" value="MFO7192914.1"/>
    <property type="molecule type" value="Genomic_DNA"/>
</dbReference>
<evidence type="ECO:0000313" key="4">
    <source>
        <dbReference type="Proteomes" id="UP000249324"/>
    </source>
</evidence>
<comment type="caution">
    <text evidence="3">The sequence shown here is derived from an EMBL/GenBank/DDBJ whole genome shotgun (WGS) entry which is preliminary data.</text>
</comment>
<dbReference type="AlphaFoldDB" id="A0ABD6FGF6"/>
<dbReference type="PANTHER" id="PTHR39217">
    <property type="match status" value="1"/>
</dbReference>
<sequence length="292" mass="31581">MTDSPTVLLAGCAALPRGDGDEEVLLAALADAGCIADWVVWGEPRSLQADLVILRATWDYDSRRDEFLQWCEAVPRLRNDAAVARWNTDKTYLLDLQERGVSIVPTVLAEPGQPVEWPDTEFVIKPAIGAGSRGAQRFPAGTRRHAEEHLATLHGKGTSALVQPYQSTVDRHGETAVVFIAGELSHTYVKGPLLVPGAWLDGSGLFATETLMPVEATPDVVRFADRTVDVAADLLGMDRGELLYARVDVVRSDEGEPLLLELELTEPSLGFAFGGRPAADRMAKAARDIALS</sequence>
<protein>
    <recommendedName>
        <fullName evidence="2">ATP-grasp domain-containing protein</fullName>
    </recommendedName>
</protein>
<reference evidence="3 4" key="1">
    <citation type="journal article" date="2021" name="BMC Genomics">
        <title>Genome-resolved metagenome and metatranscriptome analyses of thermophilic composting reveal key bacterial players and their metabolic interactions.</title>
        <authorList>
            <person name="Braga L.P.P."/>
            <person name="Pereira R.V."/>
            <person name="Martins L.F."/>
            <person name="Moura L.M.S."/>
            <person name="Sanchez F.B."/>
            <person name="Patane J.S.L."/>
            <person name="da Silva A.M."/>
            <person name="Setubal J.C."/>
        </authorList>
    </citation>
    <scope>NUCLEOTIDE SEQUENCE [LARGE SCALE GENOMIC DNA]</scope>
    <source>
        <strain evidence="3">ZC4RG45</strain>
    </source>
</reference>
<keyword evidence="1" id="KW-0067">ATP-binding</keyword>
<evidence type="ECO:0000256" key="1">
    <source>
        <dbReference type="PROSITE-ProRule" id="PRU00409"/>
    </source>
</evidence>
<dbReference type="PANTHER" id="PTHR39217:SF1">
    <property type="entry name" value="GLUTATHIONE SYNTHETASE"/>
    <property type="match status" value="1"/>
</dbReference>
<dbReference type="InterPro" id="IPR053191">
    <property type="entry name" value="DcsG_Biosynth_Enzyme"/>
</dbReference>
<name>A0ABD6FGF6_9PSEU</name>
<dbReference type="GO" id="GO:0005524">
    <property type="term" value="F:ATP binding"/>
    <property type="evidence" value="ECO:0007669"/>
    <property type="project" value="UniProtKB-UniRule"/>
</dbReference>
<organism evidence="3 4">
    <name type="scientific">Thermocrispum agreste</name>
    <dbReference type="NCBI Taxonomy" id="37925"/>
    <lineage>
        <taxon>Bacteria</taxon>
        <taxon>Bacillati</taxon>
        <taxon>Actinomycetota</taxon>
        <taxon>Actinomycetes</taxon>
        <taxon>Pseudonocardiales</taxon>
        <taxon>Pseudonocardiaceae</taxon>
        <taxon>Thermocrispum</taxon>
    </lineage>
</organism>
<dbReference type="PROSITE" id="PS50975">
    <property type="entry name" value="ATP_GRASP"/>
    <property type="match status" value="1"/>
</dbReference>
<evidence type="ECO:0000313" key="3">
    <source>
        <dbReference type="EMBL" id="MFO7192914.1"/>
    </source>
</evidence>
<evidence type="ECO:0000259" key="2">
    <source>
        <dbReference type="PROSITE" id="PS50975"/>
    </source>
</evidence>
<gene>
    <name evidence="3" type="ORF">DIU77_011790</name>
</gene>
<keyword evidence="1" id="KW-0547">Nucleotide-binding</keyword>
<accession>A0ABD6FGF6</accession>
<dbReference type="InterPro" id="IPR011761">
    <property type="entry name" value="ATP-grasp"/>
</dbReference>
<proteinExistence type="predicted"/>
<dbReference type="Proteomes" id="UP000249324">
    <property type="component" value="Unassembled WGS sequence"/>
</dbReference>
<dbReference type="SUPFAM" id="SSF56059">
    <property type="entry name" value="Glutathione synthetase ATP-binding domain-like"/>
    <property type="match status" value="1"/>
</dbReference>